<evidence type="ECO:0000313" key="3">
    <source>
        <dbReference type="Proteomes" id="UP001145742"/>
    </source>
</evidence>
<reference evidence="2" key="1">
    <citation type="submission" date="2019-10" db="EMBL/GenBank/DDBJ databases">
        <authorList>
            <person name="Soares A.E.R."/>
            <person name="Aleixo A."/>
            <person name="Schneider P."/>
            <person name="Miyaki C.Y."/>
            <person name="Schneider M.P."/>
            <person name="Mello C."/>
            <person name="Vasconcelos A.T.R."/>
        </authorList>
    </citation>
    <scope>NUCLEOTIDE SEQUENCE</scope>
    <source>
        <tissue evidence="2">Muscle</tissue>
    </source>
</reference>
<sequence length="105" mass="11312">MGLLVDKELNGLVAVNGSRSKWRPVMSNVPQGQVSGLVVFNIFVGDADSGIECPLRKFADNIKLPGAIDRLEGRDLDRPEVGLCEPQQGQVQSPAPRLGKSQTQT</sequence>
<evidence type="ECO:0000313" key="2">
    <source>
        <dbReference type="EMBL" id="KAJ7414471.1"/>
    </source>
</evidence>
<proteinExistence type="predicted"/>
<dbReference type="Proteomes" id="UP001145742">
    <property type="component" value="Unassembled WGS sequence"/>
</dbReference>
<dbReference type="EMBL" id="WHWB01034052">
    <property type="protein sequence ID" value="KAJ7414471.1"/>
    <property type="molecule type" value="Genomic_DNA"/>
</dbReference>
<name>A0ABQ9D9N1_9PASS</name>
<organism evidence="2 3">
    <name type="scientific">Willisornis vidua</name>
    <name type="common">Xingu scale-backed antbird</name>
    <dbReference type="NCBI Taxonomy" id="1566151"/>
    <lineage>
        <taxon>Eukaryota</taxon>
        <taxon>Metazoa</taxon>
        <taxon>Chordata</taxon>
        <taxon>Craniata</taxon>
        <taxon>Vertebrata</taxon>
        <taxon>Euteleostomi</taxon>
        <taxon>Archelosauria</taxon>
        <taxon>Archosauria</taxon>
        <taxon>Dinosauria</taxon>
        <taxon>Saurischia</taxon>
        <taxon>Theropoda</taxon>
        <taxon>Coelurosauria</taxon>
        <taxon>Aves</taxon>
        <taxon>Neognathae</taxon>
        <taxon>Neoaves</taxon>
        <taxon>Telluraves</taxon>
        <taxon>Australaves</taxon>
        <taxon>Passeriformes</taxon>
        <taxon>Thamnophilidae</taxon>
        <taxon>Willisornis</taxon>
    </lineage>
</organism>
<keyword evidence="3" id="KW-1185">Reference proteome</keyword>
<evidence type="ECO:0000256" key="1">
    <source>
        <dbReference type="SAM" id="MobiDB-lite"/>
    </source>
</evidence>
<protein>
    <recommendedName>
        <fullName evidence="4">Rna-directed dna polymerase from mobile element jockey-like</fullName>
    </recommendedName>
</protein>
<gene>
    <name evidence="2" type="ORF">WISP_83614</name>
</gene>
<comment type="caution">
    <text evidence="2">The sequence shown here is derived from an EMBL/GenBank/DDBJ whole genome shotgun (WGS) entry which is preliminary data.</text>
</comment>
<accession>A0ABQ9D9N1</accession>
<evidence type="ECO:0008006" key="4">
    <source>
        <dbReference type="Google" id="ProtNLM"/>
    </source>
</evidence>
<feature type="region of interest" description="Disordered" evidence="1">
    <location>
        <begin position="78"/>
        <end position="105"/>
    </location>
</feature>